<dbReference type="RefSeq" id="WP_204747080.1">
    <property type="nucleotide sequence ID" value="NZ_CP069188.1"/>
</dbReference>
<feature type="region of interest" description="Disordered" evidence="1">
    <location>
        <begin position="87"/>
        <end position="120"/>
    </location>
</feature>
<reference evidence="2 3" key="1">
    <citation type="submission" date="2021-01" db="EMBL/GenBank/DDBJ databases">
        <title>Genome Sequence and Methylation Pattern of Haloterrigena salifodinae BOL5-1, An Extremely Halophilic Archaeon from a Bolivian Salt Mine.</title>
        <authorList>
            <person name="DasSarma P."/>
            <person name="Anton B.P."/>
            <person name="DasSarma S.L."/>
            <person name="von Ehrenheim H.A.L."/>
            <person name="Martinez F.L."/>
            <person name="Guzman D."/>
            <person name="Roberts R.J."/>
            <person name="DasSarma S."/>
        </authorList>
    </citation>
    <scope>NUCLEOTIDE SEQUENCE [LARGE SCALE GENOMIC DNA]</scope>
    <source>
        <strain evidence="2 3">BOL5-1</strain>
    </source>
</reference>
<evidence type="ECO:0000313" key="2">
    <source>
        <dbReference type="EMBL" id="QRV14225.1"/>
    </source>
</evidence>
<organism evidence="2 3">
    <name type="scientific">Haloterrigena salifodinae</name>
    <dbReference type="NCBI Taxonomy" id="2675099"/>
    <lineage>
        <taxon>Archaea</taxon>
        <taxon>Methanobacteriati</taxon>
        <taxon>Methanobacteriota</taxon>
        <taxon>Stenosarchaea group</taxon>
        <taxon>Halobacteria</taxon>
        <taxon>Halobacteriales</taxon>
        <taxon>Natrialbaceae</taxon>
        <taxon>Haloterrigena</taxon>
    </lineage>
</organism>
<proteinExistence type="predicted"/>
<keyword evidence="3" id="KW-1185">Reference proteome</keyword>
<accession>A0A8T8DXM0</accession>
<dbReference type="KEGG" id="hsal:JMJ58_14915"/>
<dbReference type="Proteomes" id="UP000637819">
    <property type="component" value="Chromosome"/>
</dbReference>
<evidence type="ECO:0000313" key="3">
    <source>
        <dbReference type="Proteomes" id="UP000637819"/>
    </source>
</evidence>
<name>A0A8T8DXM0_9EURY</name>
<protein>
    <submittedName>
        <fullName evidence="2">Uncharacterized protein</fullName>
    </submittedName>
</protein>
<dbReference type="GeneID" id="62876441"/>
<dbReference type="EMBL" id="CP069188">
    <property type="protein sequence ID" value="QRV14225.1"/>
    <property type="molecule type" value="Genomic_DNA"/>
</dbReference>
<dbReference type="AlphaFoldDB" id="A0A8T8DXM0"/>
<sequence>MRVRNNYPVTSIADNLPFFGLEGTYVSSGWAVSVGESGSAIELEVDAGDGYLENSALSTTAQTVTLSSGDPDYPRRDVIYVASDETIGVLQGEPQKPPSDESGDLLGPQNAPKPAPNSAESLSGIPIAHCWVPAGAADTSDIQQDYIFDLRVWVDISGATSSTDRRYATIGPVALDDGDTADAPLTVDNGDTIRVVEWGASLYDNGSKSDPPAGVRVKLATPSGGTASSEETALTRDETGIVEEDATDAGANHYSLRLENASGTDYQSVDGQGLGAQFVVEIV</sequence>
<evidence type="ECO:0000256" key="1">
    <source>
        <dbReference type="SAM" id="MobiDB-lite"/>
    </source>
</evidence>
<gene>
    <name evidence="2" type="ORF">JMJ58_14915</name>
</gene>